<organism evidence="2 3">
    <name type="scientific">Pleurodeles waltl</name>
    <name type="common">Iberian ribbed newt</name>
    <dbReference type="NCBI Taxonomy" id="8319"/>
    <lineage>
        <taxon>Eukaryota</taxon>
        <taxon>Metazoa</taxon>
        <taxon>Chordata</taxon>
        <taxon>Craniata</taxon>
        <taxon>Vertebrata</taxon>
        <taxon>Euteleostomi</taxon>
        <taxon>Amphibia</taxon>
        <taxon>Batrachia</taxon>
        <taxon>Caudata</taxon>
        <taxon>Salamandroidea</taxon>
        <taxon>Salamandridae</taxon>
        <taxon>Pleurodelinae</taxon>
        <taxon>Pleurodeles</taxon>
    </lineage>
</organism>
<evidence type="ECO:0000313" key="3">
    <source>
        <dbReference type="Proteomes" id="UP001066276"/>
    </source>
</evidence>
<reference evidence="2" key="1">
    <citation type="journal article" date="2022" name="bioRxiv">
        <title>Sequencing and chromosome-scale assembly of the giantPleurodeles waltlgenome.</title>
        <authorList>
            <person name="Brown T."/>
            <person name="Elewa A."/>
            <person name="Iarovenko S."/>
            <person name="Subramanian E."/>
            <person name="Araus A.J."/>
            <person name="Petzold A."/>
            <person name="Susuki M."/>
            <person name="Suzuki K.-i.T."/>
            <person name="Hayashi T."/>
            <person name="Toyoda A."/>
            <person name="Oliveira C."/>
            <person name="Osipova E."/>
            <person name="Leigh N.D."/>
            <person name="Simon A."/>
            <person name="Yun M.H."/>
        </authorList>
    </citation>
    <scope>NUCLEOTIDE SEQUENCE</scope>
    <source>
        <strain evidence="2">20211129_DDA</strain>
        <tissue evidence="2">Liver</tissue>
    </source>
</reference>
<accession>A0AAV7RQU1</accession>
<keyword evidence="3" id="KW-1185">Reference proteome</keyword>
<dbReference type="Proteomes" id="UP001066276">
    <property type="component" value="Chromosome 5"/>
</dbReference>
<dbReference type="AlphaFoldDB" id="A0AAV7RQU1"/>
<dbReference type="EMBL" id="JANPWB010000009">
    <property type="protein sequence ID" value="KAJ1154947.1"/>
    <property type="molecule type" value="Genomic_DNA"/>
</dbReference>
<comment type="caution">
    <text evidence="2">The sequence shown here is derived from an EMBL/GenBank/DDBJ whole genome shotgun (WGS) entry which is preliminary data.</text>
</comment>
<name>A0AAV7RQU1_PLEWA</name>
<protein>
    <submittedName>
        <fullName evidence="2">Uncharacterized protein</fullName>
    </submittedName>
</protein>
<evidence type="ECO:0000256" key="1">
    <source>
        <dbReference type="SAM" id="MobiDB-lite"/>
    </source>
</evidence>
<proteinExistence type="predicted"/>
<feature type="region of interest" description="Disordered" evidence="1">
    <location>
        <begin position="1"/>
        <end position="54"/>
    </location>
</feature>
<evidence type="ECO:0000313" key="2">
    <source>
        <dbReference type="EMBL" id="KAJ1154947.1"/>
    </source>
</evidence>
<sequence>MARPRSSAGGVDTELLDTSNELTTPDAYRKKHQKTSPWSQQAKSDPHKRGWDSNAKSFRSIRQLLMIYGSFGTRPILYCQ</sequence>
<gene>
    <name evidence="2" type="ORF">NDU88_007686</name>
</gene>